<dbReference type="Pfam" id="PF08818">
    <property type="entry name" value="DUF1801"/>
    <property type="match status" value="1"/>
</dbReference>
<accession>A0A511QXL9</accession>
<dbReference type="SUPFAM" id="SSF159888">
    <property type="entry name" value="YdhG-like"/>
    <property type="match status" value="1"/>
</dbReference>
<dbReference type="OrthoDB" id="115213at2"/>
<dbReference type="RefSeq" id="WP_119339444.1">
    <property type="nucleotide sequence ID" value="NZ_BJXL01000004.1"/>
</dbReference>
<dbReference type="AlphaFoldDB" id="A0A511QXL9"/>
<evidence type="ECO:0000313" key="2">
    <source>
        <dbReference type="EMBL" id="GEM82118.1"/>
    </source>
</evidence>
<feature type="domain" description="YdhG-like" evidence="1">
    <location>
        <begin position="18"/>
        <end position="104"/>
    </location>
</feature>
<dbReference type="InterPro" id="IPR014922">
    <property type="entry name" value="YdhG-like"/>
</dbReference>
<dbReference type="Gene3D" id="3.90.1150.200">
    <property type="match status" value="1"/>
</dbReference>
<name>A0A511QXL9_9DEIN</name>
<dbReference type="Proteomes" id="UP000321197">
    <property type="component" value="Unassembled WGS sequence"/>
</dbReference>
<gene>
    <name evidence="2" type="ORF">MHY01S_02840</name>
</gene>
<organism evidence="2 3">
    <name type="scientific">Meiothermus hypogaeus NBRC 106114</name>
    <dbReference type="NCBI Taxonomy" id="1227553"/>
    <lineage>
        <taxon>Bacteria</taxon>
        <taxon>Thermotogati</taxon>
        <taxon>Deinococcota</taxon>
        <taxon>Deinococci</taxon>
        <taxon>Thermales</taxon>
        <taxon>Thermaceae</taxon>
        <taxon>Meiothermus</taxon>
    </lineage>
</organism>
<dbReference type="EMBL" id="BJXL01000004">
    <property type="protein sequence ID" value="GEM82118.1"/>
    <property type="molecule type" value="Genomic_DNA"/>
</dbReference>
<sequence length="115" mass="13039">MPFASHEAYFETVPPETRQRLEAIQARVEALLPGVTRCIGYQIPAFRDGRIFFCFAAFQNHIGIYPPVTQDAALIRELAPYRGAKGNLSFPHNQPLPLELIGRVALALHFEYDRQ</sequence>
<evidence type="ECO:0000313" key="3">
    <source>
        <dbReference type="Proteomes" id="UP000321197"/>
    </source>
</evidence>
<protein>
    <recommendedName>
        <fullName evidence="1">YdhG-like domain-containing protein</fullName>
    </recommendedName>
</protein>
<evidence type="ECO:0000259" key="1">
    <source>
        <dbReference type="Pfam" id="PF08818"/>
    </source>
</evidence>
<comment type="caution">
    <text evidence="2">The sequence shown here is derived from an EMBL/GenBank/DDBJ whole genome shotgun (WGS) entry which is preliminary data.</text>
</comment>
<reference evidence="2 3" key="1">
    <citation type="submission" date="2019-07" db="EMBL/GenBank/DDBJ databases">
        <title>Whole genome shotgun sequence of Meiothermus hypogaeus NBRC 106114.</title>
        <authorList>
            <person name="Hosoyama A."/>
            <person name="Uohara A."/>
            <person name="Ohji S."/>
            <person name="Ichikawa N."/>
        </authorList>
    </citation>
    <scope>NUCLEOTIDE SEQUENCE [LARGE SCALE GENOMIC DNA]</scope>
    <source>
        <strain evidence="2 3">NBRC 106114</strain>
    </source>
</reference>
<proteinExistence type="predicted"/>